<dbReference type="InterPro" id="IPR000160">
    <property type="entry name" value="GGDEF_dom"/>
</dbReference>
<keyword evidence="4" id="KW-0812">Transmembrane</keyword>
<evidence type="ECO:0000256" key="2">
    <source>
        <dbReference type="ARBA" id="ARBA00012528"/>
    </source>
</evidence>
<keyword evidence="4" id="KW-0472">Membrane</keyword>
<feature type="transmembrane region" description="Helical" evidence="4">
    <location>
        <begin position="136"/>
        <end position="154"/>
    </location>
</feature>
<dbReference type="EMBL" id="FOVF01000034">
    <property type="protein sequence ID" value="SFN59170.1"/>
    <property type="molecule type" value="Genomic_DNA"/>
</dbReference>
<dbReference type="InterPro" id="IPR043128">
    <property type="entry name" value="Rev_trsase/Diguanyl_cyclase"/>
</dbReference>
<dbReference type="Proteomes" id="UP000198575">
    <property type="component" value="Unassembled WGS sequence"/>
</dbReference>
<protein>
    <recommendedName>
        <fullName evidence="2">diguanylate cyclase</fullName>
        <ecNumber evidence="2">2.7.7.65</ecNumber>
    </recommendedName>
</protein>
<comment type="catalytic activity">
    <reaction evidence="3">
        <text>2 GTP = 3',3'-c-di-GMP + 2 diphosphate</text>
        <dbReference type="Rhea" id="RHEA:24898"/>
        <dbReference type="ChEBI" id="CHEBI:33019"/>
        <dbReference type="ChEBI" id="CHEBI:37565"/>
        <dbReference type="ChEBI" id="CHEBI:58805"/>
        <dbReference type="EC" id="2.7.7.65"/>
    </reaction>
</comment>
<dbReference type="PANTHER" id="PTHR45138:SF9">
    <property type="entry name" value="DIGUANYLATE CYCLASE DGCM-RELATED"/>
    <property type="match status" value="1"/>
</dbReference>
<evidence type="ECO:0000313" key="7">
    <source>
        <dbReference type="Proteomes" id="UP000198575"/>
    </source>
</evidence>
<dbReference type="EC" id="2.7.7.65" evidence="2"/>
<dbReference type="CDD" id="cd01949">
    <property type="entry name" value="GGDEF"/>
    <property type="match status" value="1"/>
</dbReference>
<accession>A0A1I5AA17</accession>
<dbReference type="PROSITE" id="PS50887">
    <property type="entry name" value="GGDEF"/>
    <property type="match status" value="1"/>
</dbReference>
<evidence type="ECO:0000256" key="3">
    <source>
        <dbReference type="ARBA" id="ARBA00034247"/>
    </source>
</evidence>
<feature type="transmembrane region" description="Helical" evidence="4">
    <location>
        <begin position="40"/>
        <end position="61"/>
    </location>
</feature>
<dbReference type="GO" id="GO:0043709">
    <property type="term" value="P:cell adhesion involved in single-species biofilm formation"/>
    <property type="evidence" value="ECO:0007669"/>
    <property type="project" value="TreeGrafter"/>
</dbReference>
<sequence length="364" mass="39599">MWMKRIRQDFNLALVVTFGVITNVMILPFAAYRFLSGQNLAALIDLLIVACISLGAVHAYVSGRTQGASLFLAVTYSIGCIAIAYVAGTAGSLWMYAVLLSNFLLIERLRAVLISTCAIAAVAASPLALPELAHKAAFVGSSVVVSLFSFAFAWRTDVQRQQLENLATLDPLTGAGNRRAMGAQINAALAESARSRKPLGLITFDLDHFKQVNDRFGHEAGDHVLVQVASVVRRITRRADRLFRLGGEEFALLIPDADAQALWEIAEKVRESLMREVRCGEFPITASFGGSLLRANESERQWRERADAAMYRAKREGRNRSIVDGVSRPANDNLLASAGAPSALSANERPIDLATRLGPDRLVC</sequence>
<dbReference type="GO" id="GO:0005886">
    <property type="term" value="C:plasma membrane"/>
    <property type="evidence" value="ECO:0007669"/>
    <property type="project" value="TreeGrafter"/>
</dbReference>
<evidence type="ECO:0000256" key="4">
    <source>
        <dbReference type="SAM" id="Phobius"/>
    </source>
</evidence>
<feature type="domain" description="GGDEF" evidence="5">
    <location>
        <begin position="197"/>
        <end position="326"/>
    </location>
</feature>
<dbReference type="Gene3D" id="3.30.70.270">
    <property type="match status" value="1"/>
</dbReference>
<dbReference type="AlphaFoldDB" id="A0A1I5AA17"/>
<feature type="transmembrane region" description="Helical" evidence="4">
    <location>
        <begin position="73"/>
        <end position="97"/>
    </location>
</feature>
<dbReference type="STRING" id="578942.SAMN05216289_13412"/>
<comment type="cofactor">
    <cofactor evidence="1">
        <name>Mg(2+)</name>
        <dbReference type="ChEBI" id="CHEBI:18420"/>
    </cofactor>
</comment>
<keyword evidence="7" id="KW-1185">Reference proteome</keyword>
<dbReference type="FunFam" id="3.30.70.270:FF:000001">
    <property type="entry name" value="Diguanylate cyclase domain protein"/>
    <property type="match status" value="1"/>
</dbReference>
<reference evidence="6 7" key="1">
    <citation type="submission" date="2016-10" db="EMBL/GenBank/DDBJ databases">
        <authorList>
            <person name="de Groot N.N."/>
        </authorList>
    </citation>
    <scope>NUCLEOTIDE SEQUENCE [LARGE SCALE GENOMIC DNA]</scope>
    <source>
        <strain evidence="6 7">CGMCC 1.7659</strain>
    </source>
</reference>
<evidence type="ECO:0000259" key="5">
    <source>
        <dbReference type="PROSITE" id="PS50887"/>
    </source>
</evidence>
<name>A0A1I5AA17_9GAMM</name>
<evidence type="ECO:0000256" key="1">
    <source>
        <dbReference type="ARBA" id="ARBA00001946"/>
    </source>
</evidence>
<dbReference type="RefSeq" id="WP_092410231.1">
    <property type="nucleotide sequence ID" value="NZ_FOVF01000034.1"/>
</dbReference>
<dbReference type="GO" id="GO:0052621">
    <property type="term" value="F:diguanylate cyclase activity"/>
    <property type="evidence" value="ECO:0007669"/>
    <property type="project" value="UniProtKB-EC"/>
</dbReference>
<feature type="transmembrane region" description="Helical" evidence="4">
    <location>
        <begin position="109"/>
        <end position="129"/>
    </location>
</feature>
<dbReference type="GO" id="GO:1902201">
    <property type="term" value="P:negative regulation of bacterial-type flagellum-dependent cell motility"/>
    <property type="evidence" value="ECO:0007669"/>
    <property type="project" value="TreeGrafter"/>
</dbReference>
<dbReference type="NCBIfam" id="TIGR00254">
    <property type="entry name" value="GGDEF"/>
    <property type="match status" value="1"/>
</dbReference>
<organism evidence="6 7">
    <name type="scientific">Dokdonella immobilis</name>
    <dbReference type="NCBI Taxonomy" id="578942"/>
    <lineage>
        <taxon>Bacteria</taxon>
        <taxon>Pseudomonadati</taxon>
        <taxon>Pseudomonadota</taxon>
        <taxon>Gammaproteobacteria</taxon>
        <taxon>Lysobacterales</taxon>
        <taxon>Rhodanobacteraceae</taxon>
        <taxon>Dokdonella</taxon>
    </lineage>
</organism>
<dbReference type="SUPFAM" id="SSF55073">
    <property type="entry name" value="Nucleotide cyclase"/>
    <property type="match status" value="1"/>
</dbReference>
<keyword evidence="4" id="KW-1133">Transmembrane helix</keyword>
<dbReference type="OrthoDB" id="9803824at2"/>
<evidence type="ECO:0000313" key="6">
    <source>
        <dbReference type="EMBL" id="SFN59170.1"/>
    </source>
</evidence>
<dbReference type="SMART" id="SM00267">
    <property type="entry name" value="GGDEF"/>
    <property type="match status" value="1"/>
</dbReference>
<dbReference type="InterPro" id="IPR050469">
    <property type="entry name" value="Diguanylate_Cyclase"/>
</dbReference>
<dbReference type="PANTHER" id="PTHR45138">
    <property type="entry name" value="REGULATORY COMPONENTS OF SENSORY TRANSDUCTION SYSTEM"/>
    <property type="match status" value="1"/>
</dbReference>
<gene>
    <name evidence="6" type="ORF">SAMN05216289_13412</name>
</gene>
<proteinExistence type="predicted"/>
<dbReference type="Pfam" id="PF00990">
    <property type="entry name" value="GGDEF"/>
    <property type="match status" value="1"/>
</dbReference>
<dbReference type="InterPro" id="IPR029787">
    <property type="entry name" value="Nucleotide_cyclase"/>
</dbReference>
<feature type="transmembrane region" description="Helical" evidence="4">
    <location>
        <begin position="12"/>
        <end position="34"/>
    </location>
</feature>